<dbReference type="EMBL" id="ACPB03009553">
    <property type="status" value="NOT_ANNOTATED_CDS"/>
    <property type="molecule type" value="Genomic_DNA"/>
</dbReference>
<dbReference type="InParanoid" id="T1HR36"/>
<keyword evidence="2" id="KW-1185">Reference proteome</keyword>
<evidence type="ECO:0008006" key="3">
    <source>
        <dbReference type="Google" id="ProtNLM"/>
    </source>
</evidence>
<dbReference type="AlphaFoldDB" id="T1HR36"/>
<accession>T1HR36</accession>
<dbReference type="VEuPathDB" id="VectorBase:RPRC006506"/>
<organism evidence="1 2">
    <name type="scientific">Rhodnius prolixus</name>
    <name type="common">Triatomid bug</name>
    <dbReference type="NCBI Taxonomy" id="13249"/>
    <lineage>
        <taxon>Eukaryota</taxon>
        <taxon>Metazoa</taxon>
        <taxon>Ecdysozoa</taxon>
        <taxon>Arthropoda</taxon>
        <taxon>Hexapoda</taxon>
        <taxon>Insecta</taxon>
        <taxon>Pterygota</taxon>
        <taxon>Neoptera</taxon>
        <taxon>Paraneoptera</taxon>
        <taxon>Hemiptera</taxon>
        <taxon>Heteroptera</taxon>
        <taxon>Panheteroptera</taxon>
        <taxon>Cimicomorpha</taxon>
        <taxon>Reduviidae</taxon>
        <taxon>Triatominae</taxon>
        <taxon>Rhodnius</taxon>
    </lineage>
</organism>
<proteinExistence type="predicted"/>
<name>T1HR36_RHOPR</name>
<reference evidence="1" key="1">
    <citation type="submission" date="2015-05" db="UniProtKB">
        <authorList>
            <consortium name="EnsemblMetazoa"/>
        </authorList>
    </citation>
    <scope>IDENTIFICATION</scope>
</reference>
<dbReference type="EMBL" id="ACPB03009552">
    <property type="status" value="NOT_ANNOTATED_CDS"/>
    <property type="molecule type" value="Genomic_DNA"/>
</dbReference>
<evidence type="ECO:0000313" key="2">
    <source>
        <dbReference type="Proteomes" id="UP000015103"/>
    </source>
</evidence>
<evidence type="ECO:0000313" key="1">
    <source>
        <dbReference type="EnsemblMetazoa" id="RPRC006506-PA"/>
    </source>
</evidence>
<sequence length="163" mass="18599">VDLLSFKKGISHSHITQSRSYLLVMIDWYNQQASLNLTEDIITSNLSEQAAKFAEFLSPNETATLNNFITNIGSHYVSSYVIGDGLFQVFVFKENSYRELKVMLKTSHFNVEKMINFFSSVYRNSVGHIMVKSGFVILGMWLLFSRQHQDKTGKHTSKTESDG</sequence>
<dbReference type="HOGENOM" id="CLU_1631289_0_0_1"/>
<dbReference type="Proteomes" id="UP000015103">
    <property type="component" value="Unassembled WGS sequence"/>
</dbReference>
<protein>
    <recommendedName>
        <fullName evidence="3">MACPF domain-containing protein</fullName>
    </recommendedName>
</protein>
<dbReference type="EnsemblMetazoa" id="RPRC006506-RA">
    <property type="protein sequence ID" value="RPRC006506-PA"/>
    <property type="gene ID" value="RPRC006506"/>
</dbReference>